<comment type="caution">
    <text evidence="3">The sequence shown here is derived from an EMBL/GenBank/DDBJ whole genome shotgun (WGS) entry which is preliminary data.</text>
</comment>
<feature type="chain" id="PRO_5046586977" evidence="1">
    <location>
        <begin position="32"/>
        <end position="157"/>
    </location>
</feature>
<dbReference type="PANTHER" id="PTHR36919">
    <property type="entry name" value="BLR1215 PROTEIN"/>
    <property type="match status" value="1"/>
</dbReference>
<keyword evidence="4" id="KW-1185">Reference proteome</keyword>
<sequence>MRGSMRGPWLRRLILAVAASTGLGASLPAIAAPDSAASVLGRWLTRDADGVFDIRHCGDALCGQLVGMRYSGAMPTDSEHRPQCGLTLLEGFVPADEPGRWHGTIRDPDDGNRYQATIWSPEPGILKLRGYLLLPLLGETQQWTRYSGPIGAACKLP</sequence>
<gene>
    <name evidence="3" type="ORF">NFI95_05210</name>
</gene>
<dbReference type="Pfam" id="PF09917">
    <property type="entry name" value="DUF2147"/>
    <property type="match status" value="1"/>
</dbReference>
<dbReference type="PANTHER" id="PTHR36919:SF2">
    <property type="entry name" value="BLL6627 PROTEIN"/>
    <property type="match status" value="1"/>
</dbReference>
<evidence type="ECO:0000256" key="1">
    <source>
        <dbReference type="SAM" id="SignalP"/>
    </source>
</evidence>
<reference evidence="3 4" key="1">
    <citation type="submission" date="2022-06" db="EMBL/GenBank/DDBJ databases">
        <title>Endosaccharibacter gen. nov., sp. nov., endophytic bacteria isolated from sugarcane.</title>
        <authorList>
            <person name="Pitiwittayakul N."/>
            <person name="Yukphan P."/>
            <person name="Charoenyingcharoen P."/>
            <person name="Tanasupawat S."/>
        </authorList>
    </citation>
    <scope>NUCLEOTIDE SEQUENCE [LARGE SCALE GENOMIC DNA]</scope>
    <source>
        <strain evidence="3 4">KSS8</strain>
    </source>
</reference>
<evidence type="ECO:0000259" key="2">
    <source>
        <dbReference type="Pfam" id="PF09917"/>
    </source>
</evidence>
<dbReference type="EMBL" id="JAMSKV010000003">
    <property type="protein sequence ID" value="MCQ8277842.1"/>
    <property type="molecule type" value="Genomic_DNA"/>
</dbReference>
<dbReference type="Gene3D" id="2.40.128.520">
    <property type="match status" value="1"/>
</dbReference>
<evidence type="ECO:0000313" key="4">
    <source>
        <dbReference type="Proteomes" id="UP001524587"/>
    </source>
</evidence>
<keyword evidence="1" id="KW-0732">Signal</keyword>
<name>A0ABT1W4N7_9PROT</name>
<dbReference type="InterPro" id="IPR019223">
    <property type="entry name" value="DUF2147"/>
</dbReference>
<feature type="signal peptide" evidence="1">
    <location>
        <begin position="1"/>
        <end position="31"/>
    </location>
</feature>
<accession>A0ABT1W4N7</accession>
<feature type="domain" description="DUF2147" evidence="2">
    <location>
        <begin position="41"/>
        <end position="145"/>
    </location>
</feature>
<evidence type="ECO:0000313" key="3">
    <source>
        <dbReference type="EMBL" id="MCQ8277842.1"/>
    </source>
</evidence>
<dbReference type="RefSeq" id="WP_422863303.1">
    <property type="nucleotide sequence ID" value="NZ_JAMSKV010000003.1"/>
</dbReference>
<protein>
    <submittedName>
        <fullName evidence="3">DUF2147 domain-containing protein</fullName>
    </submittedName>
</protein>
<proteinExistence type="predicted"/>
<dbReference type="Proteomes" id="UP001524587">
    <property type="component" value="Unassembled WGS sequence"/>
</dbReference>
<organism evidence="3 4">
    <name type="scientific">Endosaccharibacter trunci</name>
    <dbReference type="NCBI Taxonomy" id="2812733"/>
    <lineage>
        <taxon>Bacteria</taxon>
        <taxon>Pseudomonadati</taxon>
        <taxon>Pseudomonadota</taxon>
        <taxon>Alphaproteobacteria</taxon>
        <taxon>Acetobacterales</taxon>
        <taxon>Acetobacteraceae</taxon>
        <taxon>Endosaccharibacter</taxon>
    </lineage>
</organism>